<evidence type="ECO:0000256" key="1">
    <source>
        <dbReference type="ARBA" id="ARBA00022741"/>
    </source>
</evidence>
<keyword evidence="6" id="KW-1185">Reference proteome</keyword>
<dbReference type="Gene3D" id="3.40.50.300">
    <property type="entry name" value="P-loop containing nucleotide triphosphate hydrolases"/>
    <property type="match status" value="2"/>
</dbReference>
<dbReference type="OrthoDB" id="5421at2759"/>
<protein>
    <submittedName>
        <fullName evidence="5">ATPase, AAA domain containing protein</fullName>
    </submittedName>
</protein>
<dbReference type="InterPro" id="IPR003959">
    <property type="entry name" value="ATPase_AAA_core"/>
</dbReference>
<gene>
    <name evidence="5" type="ORF">ACA1_256410</name>
</gene>
<proteinExistence type="predicted"/>
<dbReference type="InterPro" id="IPR003593">
    <property type="entry name" value="AAA+_ATPase"/>
</dbReference>
<feature type="domain" description="AAA+ ATPase" evidence="4">
    <location>
        <begin position="540"/>
        <end position="679"/>
    </location>
</feature>
<dbReference type="GO" id="GO:0016887">
    <property type="term" value="F:ATP hydrolysis activity"/>
    <property type="evidence" value="ECO:0007669"/>
    <property type="project" value="InterPro"/>
</dbReference>
<evidence type="ECO:0000256" key="2">
    <source>
        <dbReference type="ARBA" id="ARBA00022840"/>
    </source>
</evidence>
<dbReference type="GO" id="GO:0005524">
    <property type="term" value="F:ATP binding"/>
    <property type="evidence" value="ECO:0007669"/>
    <property type="project" value="UniProtKB-KW"/>
</dbReference>
<keyword evidence="2" id="KW-0067">ATP-binding</keyword>
<dbReference type="FunFam" id="3.40.50.300:FF:001025">
    <property type="entry name" value="ATPase family, AAA domain-containing 2B"/>
    <property type="match status" value="1"/>
</dbReference>
<dbReference type="Proteomes" id="UP000011083">
    <property type="component" value="Unassembled WGS sequence"/>
</dbReference>
<dbReference type="PROSITE" id="PS00674">
    <property type="entry name" value="AAA"/>
    <property type="match status" value="1"/>
</dbReference>
<sequence>MEGKVVRCGGGLSFVETDEVGLAPALFDGWGLKAYQPVLLEAAPSNRVEAQNLPRFVVAAVPSSGGLSPTELRVHNDLLHRLVDRFGSSTAHISTNLNHSDATASEVEAELVGPTGLDRLGTTDDVFAGALRRRMAGKWSGVGCTVLVPLVGRTYELVVRRVVTQSPVALSSVDSTTATTTTATGADSAAPVQLFALTRETQWRIVPSRSTATANRPVALSDEEPLSEIERQARTLLELEMRRKSLGKSTAGMGISVGSGVLLTGVAGVGKWSAAQRIARAIGAELIEINLASSRNSLNAVLKSTLQRVQSADHHTPQRPVLVVLRQLEVFAAPPADEDASHKWSSTSTSSGGDKTSAASRLLDFVDSLALLPGVAIAGLLRQGYTLPSAFLRPPRFDHTFSIPAPAAPARLRLLQSFLGPHSPTDADLRYLAEATQGYVLRDLVRLSRRIALLARVRVKQRSDDDGQQSVGVAPRVERQDMEVAMAAVRPSQMFELTVRPPRVSWDDVAGCENARRELEEAVKWGLAADKSPLLASLAQQAGVLLYGPSGCGKTLCAHAFASALHLPFISIKGPELYSKYLGETEGLIRRLFERARQVAPSVIFFDEIDALAPTRSGDTEGMGGMGQRVLSQLLNEMDGVSARSGVLLLACTSRPDLLDPALLRPGRFERLVYVGPPTPVARVHLLQIERRRKVPFAADVAEDKFAAITDGLTPAEILACCREAALLALTEDMNAAEVRWQHVDAAVKQRRQTGGLSLTEEALLPYNKFAHNRRT</sequence>
<dbReference type="STRING" id="1257118.L8GER0"/>
<name>L8GER0_ACACF</name>
<dbReference type="VEuPathDB" id="AmoebaDB:ACA1_256410"/>
<dbReference type="PANTHER" id="PTHR23077:SF171">
    <property type="entry name" value="NUCLEAR VALOSIN-CONTAINING PROTEIN-LIKE"/>
    <property type="match status" value="1"/>
</dbReference>
<dbReference type="InterPro" id="IPR050168">
    <property type="entry name" value="AAA_ATPase_domain"/>
</dbReference>
<accession>L8GER0</accession>
<dbReference type="Gene3D" id="1.10.8.60">
    <property type="match status" value="2"/>
</dbReference>
<dbReference type="AlphaFoldDB" id="L8GER0"/>
<dbReference type="SMART" id="SM00382">
    <property type="entry name" value="AAA"/>
    <property type="match status" value="2"/>
</dbReference>
<feature type="domain" description="AAA+ ATPase" evidence="4">
    <location>
        <begin position="257"/>
        <end position="407"/>
    </location>
</feature>
<keyword evidence="1" id="KW-0547">Nucleotide-binding</keyword>
<dbReference type="RefSeq" id="XP_004333515.1">
    <property type="nucleotide sequence ID" value="XM_004333467.1"/>
</dbReference>
<keyword evidence="3" id="KW-0175">Coiled coil</keyword>
<evidence type="ECO:0000313" key="5">
    <source>
        <dbReference type="EMBL" id="ELR11502.1"/>
    </source>
</evidence>
<evidence type="ECO:0000259" key="4">
    <source>
        <dbReference type="SMART" id="SM00382"/>
    </source>
</evidence>
<dbReference type="Pfam" id="PF17862">
    <property type="entry name" value="AAA_lid_3"/>
    <property type="match status" value="1"/>
</dbReference>
<dbReference type="InterPro" id="IPR027417">
    <property type="entry name" value="P-loop_NTPase"/>
</dbReference>
<dbReference type="PANTHER" id="PTHR23077">
    <property type="entry name" value="AAA-FAMILY ATPASE"/>
    <property type="match status" value="1"/>
</dbReference>
<dbReference type="InterPro" id="IPR003960">
    <property type="entry name" value="ATPase_AAA_CS"/>
</dbReference>
<organism evidence="5 6">
    <name type="scientific">Acanthamoeba castellanii (strain ATCC 30010 / Neff)</name>
    <dbReference type="NCBI Taxonomy" id="1257118"/>
    <lineage>
        <taxon>Eukaryota</taxon>
        <taxon>Amoebozoa</taxon>
        <taxon>Discosea</taxon>
        <taxon>Longamoebia</taxon>
        <taxon>Centramoebida</taxon>
        <taxon>Acanthamoebidae</taxon>
        <taxon>Acanthamoeba</taxon>
    </lineage>
</organism>
<dbReference type="SUPFAM" id="SSF52540">
    <property type="entry name" value="P-loop containing nucleoside triphosphate hydrolases"/>
    <property type="match status" value="2"/>
</dbReference>
<reference evidence="5 6" key="1">
    <citation type="journal article" date="2013" name="Genome Biol.">
        <title>Genome of Acanthamoeba castellanii highlights extensive lateral gene transfer and early evolution of tyrosine kinase signaling.</title>
        <authorList>
            <person name="Clarke M."/>
            <person name="Lohan A.J."/>
            <person name="Liu B."/>
            <person name="Lagkouvardos I."/>
            <person name="Roy S."/>
            <person name="Zafar N."/>
            <person name="Bertelli C."/>
            <person name="Schilde C."/>
            <person name="Kianianmomeni A."/>
            <person name="Burglin T.R."/>
            <person name="Frech C."/>
            <person name="Turcotte B."/>
            <person name="Kopec K.O."/>
            <person name="Synnott J.M."/>
            <person name="Choo C."/>
            <person name="Paponov I."/>
            <person name="Finkler A."/>
            <person name="Soon Heng Tan C."/>
            <person name="Hutchins A.P."/>
            <person name="Weinmeier T."/>
            <person name="Rattei T."/>
            <person name="Chu J.S."/>
            <person name="Gimenez G."/>
            <person name="Irimia M."/>
            <person name="Rigden D.J."/>
            <person name="Fitzpatrick D.A."/>
            <person name="Lorenzo-Morales J."/>
            <person name="Bateman A."/>
            <person name="Chiu C.H."/>
            <person name="Tang P."/>
            <person name="Hegemann P."/>
            <person name="Fromm H."/>
            <person name="Raoult D."/>
            <person name="Greub G."/>
            <person name="Miranda-Saavedra D."/>
            <person name="Chen N."/>
            <person name="Nash P."/>
            <person name="Ginger M.L."/>
            <person name="Horn M."/>
            <person name="Schaap P."/>
            <person name="Caler L."/>
            <person name="Loftus B."/>
        </authorList>
    </citation>
    <scope>NUCLEOTIDE SEQUENCE [LARGE SCALE GENOMIC DNA]</scope>
    <source>
        <strain evidence="5 6">Neff</strain>
    </source>
</reference>
<dbReference type="GeneID" id="14912124"/>
<evidence type="ECO:0000313" key="6">
    <source>
        <dbReference type="Proteomes" id="UP000011083"/>
    </source>
</evidence>
<dbReference type="EMBL" id="KB008148">
    <property type="protein sequence ID" value="ELR11502.1"/>
    <property type="molecule type" value="Genomic_DNA"/>
</dbReference>
<dbReference type="KEGG" id="acan:ACA1_256410"/>
<evidence type="ECO:0000256" key="3">
    <source>
        <dbReference type="ARBA" id="ARBA00023054"/>
    </source>
</evidence>
<dbReference type="InterPro" id="IPR041569">
    <property type="entry name" value="AAA_lid_3"/>
</dbReference>
<dbReference type="Pfam" id="PF00004">
    <property type="entry name" value="AAA"/>
    <property type="match status" value="2"/>
</dbReference>